<name>A0ABW2LDE1_9BACT</name>
<dbReference type="InterPro" id="IPR011066">
    <property type="entry name" value="MscS_channel_C_sf"/>
</dbReference>
<dbReference type="InterPro" id="IPR010920">
    <property type="entry name" value="LSM_dom_sf"/>
</dbReference>
<evidence type="ECO:0000256" key="1">
    <source>
        <dbReference type="ARBA" id="ARBA00004651"/>
    </source>
</evidence>
<dbReference type="Gene3D" id="2.30.30.60">
    <property type="match status" value="1"/>
</dbReference>
<feature type="transmembrane region" description="Helical" evidence="8">
    <location>
        <begin position="178"/>
        <end position="196"/>
    </location>
</feature>
<feature type="compositionally biased region" description="Acidic residues" evidence="7">
    <location>
        <begin position="432"/>
        <end position="441"/>
    </location>
</feature>
<sequence length="447" mass="48788">MKFGWVIAVLMGAMIGSLAAIEVPAVEESQAGVAKEESIAVSDLPGDEEIRSRLLKIFGAVESLKDLEVTVDSGVVALEGEVTEARDVKDAVALAGKTEGVVYVFDRVGRATQVEKRLAPAIRKTAELWDAAVRKLPLFLIALVVIVLFWGLGKWLIGRDGLFSKLGMSELSSSMAKQVIRLGLLAMGLVIALEILDATALVGAFLGVAGVMGVALGFAFRNIIENYLAGILLSIRNPFSAGDVIEVEGFTGKVIRLTTRDTVLMTLEGNHLRIPNRIIIGSTLLNFTRNPLRRFDFAVGVSVEQDLVAVRELGLETLELIAAILDDPAPWVVVEELGDSTVNMRFFAWLDQNKSDYLKTKSEAIRLIKEKFDEVGIEMPEPIYRVHLTNRTPVVSDSEGGKPQGPKRKSEVALDTSVDRTIDEQIERVENTQDEPDLLEEPAEKPS</sequence>
<dbReference type="EMBL" id="JBHTBS010000015">
    <property type="protein sequence ID" value="MFC7339343.1"/>
    <property type="molecule type" value="Genomic_DNA"/>
</dbReference>
<keyword evidence="4 8" id="KW-0812">Transmembrane</keyword>
<keyword evidence="5 8" id="KW-1133">Transmembrane helix</keyword>
<dbReference type="Pfam" id="PF21082">
    <property type="entry name" value="MS_channel_3rd"/>
    <property type="match status" value="1"/>
</dbReference>
<comment type="similarity">
    <text evidence="2">Belongs to the MscS (TC 1.A.23) family.</text>
</comment>
<dbReference type="Gene3D" id="3.30.70.100">
    <property type="match status" value="1"/>
</dbReference>
<reference evidence="11" key="1">
    <citation type="journal article" date="2019" name="Int. J. Syst. Evol. Microbiol.">
        <title>The Global Catalogue of Microorganisms (GCM) 10K type strain sequencing project: providing services to taxonomists for standard genome sequencing and annotation.</title>
        <authorList>
            <consortium name="The Broad Institute Genomics Platform"/>
            <consortium name="The Broad Institute Genome Sequencing Center for Infectious Disease"/>
            <person name="Wu L."/>
            <person name="Ma J."/>
        </authorList>
    </citation>
    <scope>NUCLEOTIDE SEQUENCE [LARGE SCALE GENOMIC DNA]</scope>
    <source>
        <strain evidence="11">CGMCC 4.1467</strain>
    </source>
</reference>
<comment type="caution">
    <text evidence="10">The sequence shown here is derived from an EMBL/GenBank/DDBJ whole genome shotgun (WGS) entry which is preliminary data.</text>
</comment>
<dbReference type="InterPro" id="IPR049278">
    <property type="entry name" value="MS_channel_C"/>
</dbReference>
<feature type="transmembrane region" description="Helical" evidence="8">
    <location>
        <begin position="136"/>
        <end position="157"/>
    </location>
</feature>
<dbReference type="InterPro" id="IPR006685">
    <property type="entry name" value="MscS_channel_2nd"/>
</dbReference>
<dbReference type="PANTHER" id="PTHR30221">
    <property type="entry name" value="SMALL-CONDUCTANCE MECHANOSENSITIVE CHANNEL"/>
    <property type="match status" value="1"/>
</dbReference>
<evidence type="ECO:0000256" key="7">
    <source>
        <dbReference type="SAM" id="MobiDB-lite"/>
    </source>
</evidence>
<feature type="transmembrane region" description="Helical" evidence="8">
    <location>
        <begin position="202"/>
        <end position="220"/>
    </location>
</feature>
<keyword evidence="3" id="KW-1003">Cell membrane</keyword>
<dbReference type="RefSeq" id="WP_379715978.1">
    <property type="nucleotide sequence ID" value="NZ_JBHTBS010000015.1"/>
</dbReference>
<dbReference type="InterPro" id="IPR007055">
    <property type="entry name" value="BON_dom"/>
</dbReference>
<dbReference type="Pfam" id="PF04972">
    <property type="entry name" value="BON"/>
    <property type="match status" value="1"/>
</dbReference>
<gene>
    <name evidence="10" type="ORF">ACFQY0_19280</name>
</gene>
<feature type="region of interest" description="Disordered" evidence="7">
    <location>
        <begin position="390"/>
        <end position="447"/>
    </location>
</feature>
<evidence type="ECO:0000259" key="9">
    <source>
        <dbReference type="PROSITE" id="PS50914"/>
    </source>
</evidence>
<evidence type="ECO:0000313" key="11">
    <source>
        <dbReference type="Proteomes" id="UP001596472"/>
    </source>
</evidence>
<feature type="domain" description="BON" evidence="9">
    <location>
        <begin position="46"/>
        <end position="112"/>
    </location>
</feature>
<evidence type="ECO:0000256" key="3">
    <source>
        <dbReference type="ARBA" id="ARBA00022475"/>
    </source>
</evidence>
<protein>
    <submittedName>
        <fullName evidence="10">Mechanosensitive ion channel domain-containing protein</fullName>
    </submittedName>
</protein>
<evidence type="ECO:0000256" key="4">
    <source>
        <dbReference type="ARBA" id="ARBA00022692"/>
    </source>
</evidence>
<feature type="compositionally biased region" description="Basic and acidic residues" evidence="7">
    <location>
        <begin position="408"/>
        <end position="431"/>
    </location>
</feature>
<dbReference type="Pfam" id="PF00924">
    <property type="entry name" value="MS_channel_2nd"/>
    <property type="match status" value="1"/>
</dbReference>
<accession>A0ABW2LDE1</accession>
<dbReference type="SUPFAM" id="SSF50182">
    <property type="entry name" value="Sm-like ribonucleoproteins"/>
    <property type="match status" value="1"/>
</dbReference>
<dbReference type="PANTHER" id="PTHR30221:SF1">
    <property type="entry name" value="SMALL-CONDUCTANCE MECHANOSENSITIVE CHANNEL"/>
    <property type="match status" value="1"/>
</dbReference>
<evidence type="ECO:0000313" key="10">
    <source>
        <dbReference type="EMBL" id="MFC7339343.1"/>
    </source>
</evidence>
<evidence type="ECO:0000256" key="8">
    <source>
        <dbReference type="SAM" id="Phobius"/>
    </source>
</evidence>
<evidence type="ECO:0000256" key="5">
    <source>
        <dbReference type="ARBA" id="ARBA00022989"/>
    </source>
</evidence>
<evidence type="ECO:0000256" key="2">
    <source>
        <dbReference type="ARBA" id="ARBA00008017"/>
    </source>
</evidence>
<organism evidence="10 11">
    <name type="scientific">Haloferula chungangensis</name>
    <dbReference type="NCBI Taxonomy" id="1048331"/>
    <lineage>
        <taxon>Bacteria</taxon>
        <taxon>Pseudomonadati</taxon>
        <taxon>Verrucomicrobiota</taxon>
        <taxon>Verrucomicrobiia</taxon>
        <taxon>Verrucomicrobiales</taxon>
        <taxon>Verrucomicrobiaceae</taxon>
        <taxon>Haloferula</taxon>
    </lineage>
</organism>
<dbReference type="Proteomes" id="UP001596472">
    <property type="component" value="Unassembled WGS sequence"/>
</dbReference>
<dbReference type="InterPro" id="IPR045275">
    <property type="entry name" value="MscS_archaea/bacteria_type"/>
</dbReference>
<keyword evidence="6 8" id="KW-0472">Membrane</keyword>
<proteinExistence type="inferred from homology"/>
<keyword evidence="11" id="KW-1185">Reference proteome</keyword>
<dbReference type="PROSITE" id="PS50914">
    <property type="entry name" value="BON"/>
    <property type="match status" value="1"/>
</dbReference>
<dbReference type="Gene3D" id="1.10.287.1260">
    <property type="match status" value="1"/>
</dbReference>
<dbReference type="SUPFAM" id="SSF82689">
    <property type="entry name" value="Mechanosensitive channel protein MscS (YggB), C-terminal domain"/>
    <property type="match status" value="1"/>
</dbReference>
<dbReference type="InterPro" id="IPR023408">
    <property type="entry name" value="MscS_beta-dom_sf"/>
</dbReference>
<evidence type="ECO:0000256" key="6">
    <source>
        <dbReference type="ARBA" id="ARBA00023136"/>
    </source>
</evidence>
<comment type="subcellular location">
    <subcellularLocation>
        <location evidence="1">Cell membrane</location>
        <topology evidence="1">Multi-pass membrane protein</topology>
    </subcellularLocation>
</comment>